<gene>
    <name evidence="5" type="ORF">IQ19_04142</name>
</gene>
<proteinExistence type="predicted"/>
<dbReference type="GO" id="GO:0045004">
    <property type="term" value="P:DNA replication proofreading"/>
    <property type="evidence" value="ECO:0007669"/>
    <property type="project" value="TreeGrafter"/>
</dbReference>
<feature type="domain" description="Exonuclease" evidence="4">
    <location>
        <begin position="27"/>
        <end position="199"/>
    </location>
</feature>
<reference evidence="5 6" key="1">
    <citation type="journal article" date="2015" name="Stand. Genomic Sci.">
        <title>Genomic Encyclopedia of Bacterial and Archaeal Type Strains, Phase III: the genomes of soil and plant-associated and newly described type strains.</title>
        <authorList>
            <person name="Whitman W.B."/>
            <person name="Woyke T."/>
            <person name="Klenk H.P."/>
            <person name="Zhou Y."/>
            <person name="Lilburn T.G."/>
            <person name="Beck B.J."/>
            <person name="De Vos P."/>
            <person name="Vandamme P."/>
            <person name="Eisen J.A."/>
            <person name="Garrity G."/>
            <person name="Hugenholtz P."/>
            <person name="Kyrpides N.C."/>
        </authorList>
    </citation>
    <scope>NUCLEOTIDE SEQUENCE [LARGE SCALE GENOMIC DNA]</scope>
    <source>
        <strain evidence="5 6">CGMCC 1.10115</strain>
    </source>
</reference>
<dbReference type="PANTHER" id="PTHR30231:SF41">
    <property type="entry name" value="DNA POLYMERASE III SUBUNIT EPSILON"/>
    <property type="match status" value="1"/>
</dbReference>
<evidence type="ECO:0000259" key="4">
    <source>
        <dbReference type="SMART" id="SM00479"/>
    </source>
</evidence>
<evidence type="ECO:0000313" key="6">
    <source>
        <dbReference type="Proteomes" id="UP000318667"/>
    </source>
</evidence>
<evidence type="ECO:0000256" key="3">
    <source>
        <dbReference type="ARBA" id="ARBA00022839"/>
    </source>
</evidence>
<name>A0A562JGL3_9BACI</name>
<evidence type="ECO:0000256" key="1">
    <source>
        <dbReference type="ARBA" id="ARBA00022722"/>
    </source>
</evidence>
<dbReference type="GeneID" id="65405256"/>
<dbReference type="EMBL" id="VLKI01000015">
    <property type="protein sequence ID" value="TWH82290.1"/>
    <property type="molecule type" value="Genomic_DNA"/>
</dbReference>
<evidence type="ECO:0000256" key="2">
    <source>
        <dbReference type="ARBA" id="ARBA00022801"/>
    </source>
</evidence>
<organism evidence="5 6">
    <name type="scientific">Cytobacillus oceanisediminis</name>
    <dbReference type="NCBI Taxonomy" id="665099"/>
    <lineage>
        <taxon>Bacteria</taxon>
        <taxon>Bacillati</taxon>
        <taxon>Bacillota</taxon>
        <taxon>Bacilli</taxon>
        <taxon>Bacillales</taxon>
        <taxon>Bacillaceae</taxon>
        <taxon>Cytobacillus</taxon>
    </lineage>
</organism>
<dbReference type="OrthoDB" id="9776650at2"/>
<dbReference type="Proteomes" id="UP000318667">
    <property type="component" value="Unassembled WGS sequence"/>
</dbReference>
<dbReference type="FunFam" id="3.30.420.10:FF:000045">
    <property type="entry name" value="3'-5' exonuclease DinG"/>
    <property type="match status" value="1"/>
</dbReference>
<dbReference type="AlphaFoldDB" id="A0A562JGL3"/>
<evidence type="ECO:0000313" key="5">
    <source>
        <dbReference type="EMBL" id="TWH82290.1"/>
    </source>
</evidence>
<keyword evidence="2" id="KW-0378">Hydrolase</keyword>
<dbReference type="RefSeq" id="WP_144544443.1">
    <property type="nucleotide sequence ID" value="NZ_CBCSDC010000014.1"/>
</dbReference>
<dbReference type="Pfam" id="PF00929">
    <property type="entry name" value="RNase_T"/>
    <property type="match status" value="1"/>
</dbReference>
<comment type="caution">
    <text evidence="5">The sequence shown here is derived from an EMBL/GenBank/DDBJ whole genome shotgun (WGS) entry which is preliminary data.</text>
</comment>
<dbReference type="GO" id="GO:0003677">
    <property type="term" value="F:DNA binding"/>
    <property type="evidence" value="ECO:0007669"/>
    <property type="project" value="InterPro"/>
</dbReference>
<dbReference type="PANTHER" id="PTHR30231">
    <property type="entry name" value="DNA POLYMERASE III SUBUNIT EPSILON"/>
    <property type="match status" value="1"/>
</dbReference>
<keyword evidence="1" id="KW-0540">Nuclease</keyword>
<dbReference type="InterPro" id="IPR012337">
    <property type="entry name" value="RNaseH-like_sf"/>
</dbReference>
<dbReference type="NCBIfam" id="TIGR00573">
    <property type="entry name" value="dnaq"/>
    <property type="match status" value="1"/>
</dbReference>
<dbReference type="SMART" id="SM00479">
    <property type="entry name" value="EXOIII"/>
    <property type="match status" value="1"/>
</dbReference>
<dbReference type="InterPro" id="IPR036397">
    <property type="entry name" value="RNaseH_sf"/>
</dbReference>
<dbReference type="GO" id="GO:0003887">
    <property type="term" value="F:DNA-directed DNA polymerase activity"/>
    <property type="evidence" value="ECO:0007669"/>
    <property type="project" value="InterPro"/>
</dbReference>
<dbReference type="CDD" id="cd06127">
    <property type="entry name" value="DEDDh"/>
    <property type="match status" value="1"/>
</dbReference>
<dbReference type="GO" id="GO:0008408">
    <property type="term" value="F:3'-5' exonuclease activity"/>
    <property type="evidence" value="ECO:0007669"/>
    <property type="project" value="TreeGrafter"/>
</dbReference>
<dbReference type="InterPro" id="IPR006054">
    <property type="entry name" value="DnaQ"/>
</dbReference>
<dbReference type="SUPFAM" id="SSF53098">
    <property type="entry name" value="Ribonuclease H-like"/>
    <property type="match status" value="1"/>
</dbReference>
<sequence>MFFRRKNVACSLTYENIPLSTPLEDLQFVVFDTETTGFQVSTIDRIIEIGAVPVRGLEVCEKDIFQTYVNPNRQISREITELTSISDERVKAAPQALEAMVSFFDYVESRETVCLVGHYVSFDALAMKSEFKREKFALKNFLTIDTLDLIGFIAPSYDMRDLERYAMAFGTRIYERHSAIGDALTTAYLFVELLLQFKDRGYNTWGELIKATDSQMRSMQF</sequence>
<keyword evidence="6" id="KW-1185">Reference proteome</keyword>
<dbReference type="Gene3D" id="3.30.420.10">
    <property type="entry name" value="Ribonuclease H-like superfamily/Ribonuclease H"/>
    <property type="match status" value="1"/>
</dbReference>
<accession>A0A562JGL3</accession>
<protein>
    <submittedName>
        <fullName evidence="5">DNA polymerase-3 subunit epsilon</fullName>
    </submittedName>
</protein>
<keyword evidence="3" id="KW-0269">Exonuclease</keyword>
<dbReference type="GO" id="GO:0005829">
    <property type="term" value="C:cytosol"/>
    <property type="evidence" value="ECO:0007669"/>
    <property type="project" value="TreeGrafter"/>
</dbReference>
<dbReference type="InterPro" id="IPR013520">
    <property type="entry name" value="Ribonucl_H"/>
</dbReference>